<accession>A0AAV5M8P8</accession>
<comment type="caution">
    <text evidence="1">The sequence shown here is derived from an EMBL/GenBank/DDBJ whole genome shotgun (WGS) entry which is preliminary data.</text>
</comment>
<proteinExistence type="predicted"/>
<sequence>MSNPKTLTSLFSQMKRKKIEFCVTLLGLLKVLILFSRNSLSHSVSKKSVSHTVSSGWKFMAYLPKGCMTQENVLLVGSLFSRLISWDKSSLGGLESFLRLRVEIDVHVPLTSGFQFKQQGDEVCFVEFKHEKLVDFCYRPQYGPQLRAAAYTPRHHFGVLREDKKPHKPHAEVPAQKGAGLLEENLLGSIKVTEQSLVFSKADISKKQCDVQVEDDHAQD</sequence>
<dbReference type="Proteomes" id="UP001054252">
    <property type="component" value="Unassembled WGS sequence"/>
</dbReference>
<organism evidence="1 2">
    <name type="scientific">Rubroshorea leprosula</name>
    <dbReference type="NCBI Taxonomy" id="152421"/>
    <lineage>
        <taxon>Eukaryota</taxon>
        <taxon>Viridiplantae</taxon>
        <taxon>Streptophyta</taxon>
        <taxon>Embryophyta</taxon>
        <taxon>Tracheophyta</taxon>
        <taxon>Spermatophyta</taxon>
        <taxon>Magnoliopsida</taxon>
        <taxon>eudicotyledons</taxon>
        <taxon>Gunneridae</taxon>
        <taxon>Pentapetalae</taxon>
        <taxon>rosids</taxon>
        <taxon>malvids</taxon>
        <taxon>Malvales</taxon>
        <taxon>Dipterocarpaceae</taxon>
        <taxon>Rubroshorea</taxon>
    </lineage>
</organism>
<gene>
    <name evidence="1" type="ORF">SLEP1_g53152</name>
</gene>
<keyword evidence="2" id="KW-1185">Reference proteome</keyword>
<evidence type="ECO:0000313" key="2">
    <source>
        <dbReference type="Proteomes" id="UP001054252"/>
    </source>
</evidence>
<dbReference type="EMBL" id="BPVZ01000203">
    <property type="protein sequence ID" value="GKV46145.1"/>
    <property type="molecule type" value="Genomic_DNA"/>
</dbReference>
<reference evidence="1 2" key="1">
    <citation type="journal article" date="2021" name="Commun. Biol.">
        <title>The genome of Shorea leprosula (Dipterocarpaceae) highlights the ecological relevance of drought in aseasonal tropical rainforests.</title>
        <authorList>
            <person name="Ng K.K.S."/>
            <person name="Kobayashi M.J."/>
            <person name="Fawcett J.A."/>
            <person name="Hatakeyama M."/>
            <person name="Paape T."/>
            <person name="Ng C.H."/>
            <person name="Ang C.C."/>
            <person name="Tnah L.H."/>
            <person name="Lee C.T."/>
            <person name="Nishiyama T."/>
            <person name="Sese J."/>
            <person name="O'Brien M.J."/>
            <person name="Copetti D."/>
            <person name="Mohd Noor M.I."/>
            <person name="Ong R.C."/>
            <person name="Putra M."/>
            <person name="Sireger I.Z."/>
            <person name="Indrioko S."/>
            <person name="Kosugi Y."/>
            <person name="Izuno A."/>
            <person name="Isagi Y."/>
            <person name="Lee S.L."/>
            <person name="Shimizu K.K."/>
        </authorList>
    </citation>
    <scope>NUCLEOTIDE SEQUENCE [LARGE SCALE GENOMIC DNA]</scope>
    <source>
        <strain evidence="1">214</strain>
    </source>
</reference>
<protein>
    <submittedName>
        <fullName evidence="1">Uncharacterized protein</fullName>
    </submittedName>
</protein>
<evidence type="ECO:0000313" key="1">
    <source>
        <dbReference type="EMBL" id="GKV46145.1"/>
    </source>
</evidence>
<dbReference type="AlphaFoldDB" id="A0AAV5M8P8"/>
<name>A0AAV5M8P8_9ROSI</name>